<evidence type="ECO:0000259" key="3">
    <source>
        <dbReference type="PROSITE" id="PS50844"/>
    </source>
</evidence>
<dbReference type="PROSITE" id="PS50844">
    <property type="entry name" value="AFP_LIKE"/>
    <property type="match status" value="1"/>
</dbReference>
<feature type="transmembrane region" description="Helical" evidence="2">
    <location>
        <begin position="46"/>
        <end position="66"/>
    </location>
</feature>
<dbReference type="InterPro" id="IPR006190">
    <property type="entry name" value="SAF_AFP_Neu5Ac"/>
</dbReference>
<evidence type="ECO:0000313" key="5">
    <source>
        <dbReference type="Proteomes" id="UP000559182"/>
    </source>
</evidence>
<evidence type="ECO:0000256" key="1">
    <source>
        <dbReference type="SAM" id="MobiDB-lite"/>
    </source>
</evidence>
<sequence length="237" mass="24137">MAIAPTDEQRSARRRDRGKKDPEDAIGPAASSDTVAPPPKMRRRPLLIAASVAAVCLGALLGVMAFTSMNSAKEVLAVRSTVHRGEVITRGDVMIVRVGVDPGLKPLPASELNNVVGKRAAMDIAAGGLVTGDEITSSVVPGAGESEVGISLAPGALPANGLENGDDVRIVLTPGQQGQYKADSTPTDVAAIVVGVSNGGSNGQKVVDVLVPKDQAPDVASMAATGKVALVLDSREH</sequence>
<proteinExistence type="predicted"/>
<dbReference type="InterPro" id="IPR057736">
    <property type="entry name" value="SAF_PseI/NeuA/NeuB"/>
</dbReference>
<evidence type="ECO:0000313" key="4">
    <source>
        <dbReference type="EMBL" id="MBB2892171.1"/>
    </source>
</evidence>
<dbReference type="SMART" id="SM00858">
    <property type="entry name" value="SAF"/>
    <property type="match status" value="1"/>
</dbReference>
<dbReference type="SUPFAM" id="SSF51269">
    <property type="entry name" value="AFP III-like domain"/>
    <property type="match status" value="1"/>
</dbReference>
<gene>
    <name evidence="4" type="ORF">FHU39_002155</name>
</gene>
<reference evidence="4 5" key="1">
    <citation type="submission" date="2020-08" db="EMBL/GenBank/DDBJ databases">
        <title>Sequencing the genomes of 1000 actinobacteria strains.</title>
        <authorList>
            <person name="Klenk H.-P."/>
        </authorList>
    </citation>
    <scope>NUCLEOTIDE SEQUENCE [LARGE SCALE GENOMIC DNA]</scope>
    <source>
        <strain evidence="4 5">DSM 105369</strain>
    </source>
</reference>
<organism evidence="4 5">
    <name type="scientific">Flexivirga oryzae</name>
    <dbReference type="NCBI Taxonomy" id="1794944"/>
    <lineage>
        <taxon>Bacteria</taxon>
        <taxon>Bacillati</taxon>
        <taxon>Actinomycetota</taxon>
        <taxon>Actinomycetes</taxon>
        <taxon>Micrococcales</taxon>
        <taxon>Dermacoccaceae</taxon>
        <taxon>Flexivirga</taxon>
    </lineage>
</organism>
<comment type="caution">
    <text evidence="4">The sequence shown here is derived from an EMBL/GenBank/DDBJ whole genome shotgun (WGS) entry which is preliminary data.</text>
</comment>
<name>A0A839NBR9_9MICO</name>
<dbReference type="InterPro" id="IPR036732">
    <property type="entry name" value="AFP_Neu5c_C_sf"/>
</dbReference>
<dbReference type="Gene3D" id="3.90.1210.10">
    <property type="entry name" value="Antifreeze-like/N-acetylneuraminic acid synthase C-terminal domain"/>
    <property type="match status" value="1"/>
</dbReference>
<keyword evidence="2" id="KW-0472">Membrane</keyword>
<dbReference type="InterPro" id="IPR013974">
    <property type="entry name" value="SAF"/>
</dbReference>
<keyword evidence="5" id="KW-1185">Reference proteome</keyword>
<feature type="region of interest" description="Disordered" evidence="1">
    <location>
        <begin position="1"/>
        <end position="40"/>
    </location>
</feature>
<feature type="domain" description="AFP-like" evidence="3">
    <location>
        <begin position="75"/>
        <end position="138"/>
    </location>
</feature>
<dbReference type="Proteomes" id="UP000559182">
    <property type="component" value="Unassembled WGS sequence"/>
</dbReference>
<dbReference type="EMBL" id="JACHVQ010000001">
    <property type="protein sequence ID" value="MBB2892171.1"/>
    <property type="molecule type" value="Genomic_DNA"/>
</dbReference>
<dbReference type="CDD" id="cd11615">
    <property type="entry name" value="SAF_NeuB_like"/>
    <property type="match status" value="1"/>
</dbReference>
<dbReference type="RefSeq" id="WP_221185229.1">
    <property type="nucleotide sequence ID" value="NZ_JACHVQ010000001.1"/>
</dbReference>
<accession>A0A839NBR9</accession>
<keyword evidence="2" id="KW-0812">Transmembrane</keyword>
<dbReference type="AlphaFoldDB" id="A0A839NBR9"/>
<protein>
    <recommendedName>
        <fullName evidence="3">AFP-like domain-containing protein</fullName>
    </recommendedName>
</protein>
<evidence type="ECO:0000256" key="2">
    <source>
        <dbReference type="SAM" id="Phobius"/>
    </source>
</evidence>
<keyword evidence="2" id="KW-1133">Transmembrane helix</keyword>
<dbReference type="Pfam" id="PF08666">
    <property type="entry name" value="SAF"/>
    <property type="match status" value="1"/>
</dbReference>